<evidence type="ECO:0000256" key="2">
    <source>
        <dbReference type="ARBA" id="ARBA00006143"/>
    </source>
</evidence>
<dbReference type="GO" id="GO:0017004">
    <property type="term" value="P:cytochrome complex assembly"/>
    <property type="evidence" value="ECO:0007669"/>
    <property type="project" value="InterPro"/>
</dbReference>
<feature type="transmembrane region" description="Helical" evidence="6">
    <location>
        <begin position="196"/>
        <end position="218"/>
    </location>
</feature>
<dbReference type="InterPro" id="IPR003834">
    <property type="entry name" value="Cyt_c_assmbl_TM_dom"/>
</dbReference>
<evidence type="ECO:0000256" key="5">
    <source>
        <dbReference type="ARBA" id="ARBA00023136"/>
    </source>
</evidence>
<accession>A0A1F6LHI0</accession>
<reference evidence="8 9" key="1">
    <citation type="journal article" date="2016" name="Nat. Commun.">
        <title>Thousands of microbial genomes shed light on interconnected biogeochemical processes in an aquifer system.</title>
        <authorList>
            <person name="Anantharaman K."/>
            <person name="Brown C.T."/>
            <person name="Hug L.A."/>
            <person name="Sharon I."/>
            <person name="Castelle C.J."/>
            <person name="Probst A.J."/>
            <person name="Thomas B.C."/>
            <person name="Singh A."/>
            <person name="Wilkins M.J."/>
            <person name="Karaoz U."/>
            <person name="Brodie E.L."/>
            <person name="Williams K.H."/>
            <person name="Hubbard S.S."/>
            <person name="Banfield J.F."/>
        </authorList>
    </citation>
    <scope>NUCLEOTIDE SEQUENCE [LARGE SCALE GENOMIC DNA]</scope>
</reference>
<dbReference type="InterPro" id="IPR051790">
    <property type="entry name" value="Cytochrome_c-biogenesis_DsbD"/>
</dbReference>
<dbReference type="EMBL" id="MFPS01000008">
    <property type="protein sequence ID" value="OGH58888.1"/>
    <property type="molecule type" value="Genomic_DNA"/>
</dbReference>
<dbReference type="PANTHER" id="PTHR31272:SF9">
    <property type="entry name" value="BLL1027 PROTEIN"/>
    <property type="match status" value="1"/>
</dbReference>
<feature type="transmembrane region" description="Helical" evidence="6">
    <location>
        <begin position="6"/>
        <end position="34"/>
    </location>
</feature>
<gene>
    <name evidence="8" type="ORF">A2725_04025</name>
</gene>
<evidence type="ECO:0000313" key="9">
    <source>
        <dbReference type="Proteomes" id="UP000177067"/>
    </source>
</evidence>
<evidence type="ECO:0000313" key="8">
    <source>
        <dbReference type="EMBL" id="OGH58888.1"/>
    </source>
</evidence>
<feature type="domain" description="Cytochrome C biogenesis protein transmembrane" evidence="7">
    <location>
        <begin position="5"/>
        <end position="216"/>
    </location>
</feature>
<protein>
    <recommendedName>
        <fullName evidence="7">Cytochrome C biogenesis protein transmembrane domain-containing protein</fullName>
    </recommendedName>
</protein>
<dbReference type="AlphaFoldDB" id="A0A1F6LHI0"/>
<feature type="transmembrane region" description="Helical" evidence="6">
    <location>
        <begin position="160"/>
        <end position="184"/>
    </location>
</feature>
<keyword evidence="3 6" id="KW-0812">Transmembrane</keyword>
<keyword evidence="5 6" id="KW-0472">Membrane</keyword>
<comment type="subcellular location">
    <subcellularLocation>
        <location evidence="1">Membrane</location>
        <topology evidence="1">Multi-pass membrane protein</topology>
    </subcellularLocation>
</comment>
<dbReference type="Proteomes" id="UP000177067">
    <property type="component" value="Unassembled WGS sequence"/>
</dbReference>
<evidence type="ECO:0000259" key="7">
    <source>
        <dbReference type="Pfam" id="PF02683"/>
    </source>
</evidence>
<dbReference type="Pfam" id="PF02683">
    <property type="entry name" value="DsbD_TM"/>
    <property type="match status" value="1"/>
</dbReference>
<feature type="transmembrane region" description="Helical" evidence="6">
    <location>
        <begin position="125"/>
        <end position="154"/>
    </location>
</feature>
<organism evidence="8 9">
    <name type="scientific">Candidatus Magasanikbacteria bacterium RIFCSPHIGHO2_01_FULL_33_34</name>
    <dbReference type="NCBI Taxonomy" id="1798671"/>
    <lineage>
        <taxon>Bacteria</taxon>
        <taxon>Candidatus Magasanikiibacteriota</taxon>
    </lineage>
</organism>
<proteinExistence type="inferred from homology"/>
<name>A0A1F6LHI0_9BACT</name>
<feature type="transmembrane region" description="Helical" evidence="6">
    <location>
        <begin position="46"/>
        <end position="70"/>
    </location>
</feature>
<feature type="transmembrane region" description="Helical" evidence="6">
    <location>
        <begin position="82"/>
        <end position="104"/>
    </location>
</feature>
<evidence type="ECO:0000256" key="6">
    <source>
        <dbReference type="SAM" id="Phobius"/>
    </source>
</evidence>
<evidence type="ECO:0000256" key="3">
    <source>
        <dbReference type="ARBA" id="ARBA00022692"/>
    </source>
</evidence>
<comment type="caution">
    <text evidence="8">The sequence shown here is derived from an EMBL/GenBank/DDBJ whole genome shotgun (WGS) entry which is preliminary data.</text>
</comment>
<evidence type="ECO:0000256" key="4">
    <source>
        <dbReference type="ARBA" id="ARBA00022989"/>
    </source>
</evidence>
<evidence type="ECO:0000256" key="1">
    <source>
        <dbReference type="ARBA" id="ARBA00004141"/>
    </source>
</evidence>
<comment type="similarity">
    <text evidence="2">Belongs to the DsbD family.</text>
</comment>
<keyword evidence="4 6" id="KW-1133">Transmembrane helix</keyword>
<dbReference type="PANTHER" id="PTHR31272">
    <property type="entry name" value="CYTOCHROME C-TYPE BIOGENESIS PROTEIN HI_1454-RELATED"/>
    <property type="match status" value="1"/>
</dbReference>
<dbReference type="GO" id="GO:0016020">
    <property type="term" value="C:membrane"/>
    <property type="evidence" value="ECO:0007669"/>
    <property type="project" value="UniProtKB-SubCell"/>
</dbReference>
<sequence>MEINFFIAFVAGVVSFLAPCVLPLIPGFLAYLAGSTVGEDTQKQRVQIFVNSIFFVLGFSFVFALLGVLLNSLLEAVAYDAQIWLARIGGAVIIFFGLYLTGLIKIDFLEREHKLQVKKKFNSRYLTSFVFGSAFAVGWTPCVGAVLGSILGLATSAPGSAFGLLLSYAVGLGIPFLLVGLFTAQATGLINKYIKWVKYINIVFGLILVGLGILIFTMQLSRVANFEFLNNILLK</sequence>